<gene>
    <name evidence="1" type="ORF">P171DRAFT_477191</name>
</gene>
<name>A0A9P4P7K9_9PLEO</name>
<dbReference type="AlphaFoldDB" id="A0A9P4P7K9"/>
<proteinExistence type="predicted"/>
<organism evidence="1 2">
    <name type="scientific">Karstenula rhodostoma CBS 690.94</name>
    <dbReference type="NCBI Taxonomy" id="1392251"/>
    <lineage>
        <taxon>Eukaryota</taxon>
        <taxon>Fungi</taxon>
        <taxon>Dikarya</taxon>
        <taxon>Ascomycota</taxon>
        <taxon>Pezizomycotina</taxon>
        <taxon>Dothideomycetes</taxon>
        <taxon>Pleosporomycetidae</taxon>
        <taxon>Pleosporales</taxon>
        <taxon>Massarineae</taxon>
        <taxon>Didymosphaeriaceae</taxon>
        <taxon>Karstenula</taxon>
    </lineage>
</organism>
<accession>A0A9P4P7K9</accession>
<dbReference type="Proteomes" id="UP000799764">
    <property type="component" value="Unassembled WGS sequence"/>
</dbReference>
<evidence type="ECO:0000313" key="2">
    <source>
        <dbReference type="Proteomes" id="UP000799764"/>
    </source>
</evidence>
<reference evidence="1" key="1">
    <citation type="journal article" date="2020" name="Stud. Mycol.">
        <title>101 Dothideomycetes genomes: a test case for predicting lifestyles and emergence of pathogens.</title>
        <authorList>
            <person name="Haridas S."/>
            <person name="Albert R."/>
            <person name="Binder M."/>
            <person name="Bloem J."/>
            <person name="Labutti K."/>
            <person name="Salamov A."/>
            <person name="Andreopoulos B."/>
            <person name="Baker S."/>
            <person name="Barry K."/>
            <person name="Bills G."/>
            <person name="Bluhm B."/>
            <person name="Cannon C."/>
            <person name="Castanera R."/>
            <person name="Culley D."/>
            <person name="Daum C."/>
            <person name="Ezra D."/>
            <person name="Gonzalez J."/>
            <person name="Henrissat B."/>
            <person name="Kuo A."/>
            <person name="Liang C."/>
            <person name="Lipzen A."/>
            <person name="Lutzoni F."/>
            <person name="Magnuson J."/>
            <person name="Mondo S."/>
            <person name="Nolan M."/>
            <person name="Ohm R."/>
            <person name="Pangilinan J."/>
            <person name="Park H.-J."/>
            <person name="Ramirez L."/>
            <person name="Alfaro M."/>
            <person name="Sun H."/>
            <person name="Tritt A."/>
            <person name="Yoshinaga Y."/>
            <person name="Zwiers L.-H."/>
            <person name="Turgeon B."/>
            <person name="Goodwin S."/>
            <person name="Spatafora J."/>
            <person name="Crous P."/>
            <person name="Grigoriev I."/>
        </authorList>
    </citation>
    <scope>NUCLEOTIDE SEQUENCE</scope>
    <source>
        <strain evidence="1">CBS 690.94</strain>
    </source>
</reference>
<protein>
    <submittedName>
        <fullName evidence="1">Uncharacterized protein</fullName>
    </submittedName>
</protein>
<comment type="caution">
    <text evidence="1">The sequence shown here is derived from an EMBL/GenBank/DDBJ whole genome shotgun (WGS) entry which is preliminary data.</text>
</comment>
<sequence>MTNGFTGPTRLSQESCLIYGICEGVWGFFPCCNNPPQNPLAILGLQGSIQLCLFHSILPRPVPRFRTGLCLAWPLLAVKPVLSKPASGIFISLFCDLCSRSRSSTPAATPLPIYLNGVGNRICVLDERAQHRVARWSGASIRGTTSQTRFATRTATLCDFIGRSGATPCHGLRASG</sequence>
<evidence type="ECO:0000313" key="1">
    <source>
        <dbReference type="EMBL" id="KAF2438870.1"/>
    </source>
</evidence>
<dbReference type="EMBL" id="MU001511">
    <property type="protein sequence ID" value="KAF2438870.1"/>
    <property type="molecule type" value="Genomic_DNA"/>
</dbReference>
<keyword evidence="2" id="KW-1185">Reference proteome</keyword>